<dbReference type="InterPro" id="IPR036890">
    <property type="entry name" value="HATPase_C_sf"/>
</dbReference>
<dbReference type="EMBL" id="QSKF01000003">
    <property type="protein sequence ID" value="RHE40868.1"/>
    <property type="molecule type" value="Genomic_DNA"/>
</dbReference>
<proteinExistence type="predicted"/>
<dbReference type="FunFam" id="3.30.565.10:FF:000006">
    <property type="entry name" value="Sensor histidine kinase WalK"/>
    <property type="match status" value="1"/>
</dbReference>
<gene>
    <name evidence="13" type="ORF">DW740_04865</name>
</gene>
<dbReference type="InterPro" id="IPR003661">
    <property type="entry name" value="HisK_dim/P_dom"/>
</dbReference>
<evidence type="ECO:0000256" key="7">
    <source>
        <dbReference type="ARBA" id="ARBA00022777"/>
    </source>
</evidence>
<dbReference type="SUPFAM" id="SSF47384">
    <property type="entry name" value="Homodimeric domain of signal transducing histidine kinase"/>
    <property type="match status" value="1"/>
</dbReference>
<keyword evidence="8" id="KW-0902">Two-component regulatory system</keyword>
<dbReference type="SUPFAM" id="SSF52172">
    <property type="entry name" value="CheY-like"/>
    <property type="match status" value="1"/>
</dbReference>
<reference evidence="13 14" key="1">
    <citation type="submission" date="2018-08" db="EMBL/GenBank/DDBJ databases">
        <title>A genome reference for cultivated species of the human gut microbiota.</title>
        <authorList>
            <person name="Zou Y."/>
            <person name="Xue W."/>
            <person name="Luo G."/>
        </authorList>
    </citation>
    <scope>NUCLEOTIDE SEQUENCE [LARGE SCALE GENOMIC DNA]</scope>
    <source>
        <strain evidence="13 14">AM28-23</strain>
    </source>
</reference>
<dbReference type="EC" id="2.7.13.3" evidence="3"/>
<keyword evidence="6" id="KW-0808">Transferase</keyword>
<evidence type="ECO:0000259" key="11">
    <source>
        <dbReference type="PROSITE" id="PS50109"/>
    </source>
</evidence>
<comment type="catalytic activity">
    <reaction evidence="1">
        <text>ATP + protein L-histidine = ADP + protein N-phospho-L-histidine.</text>
        <dbReference type="EC" id="2.7.13.3"/>
    </reaction>
</comment>
<evidence type="ECO:0000256" key="1">
    <source>
        <dbReference type="ARBA" id="ARBA00000085"/>
    </source>
</evidence>
<dbReference type="RefSeq" id="WP_118048541.1">
    <property type="nucleotide sequence ID" value="NZ_CABJFK010000003.1"/>
</dbReference>
<evidence type="ECO:0000256" key="5">
    <source>
        <dbReference type="ARBA" id="ARBA00022553"/>
    </source>
</evidence>
<evidence type="ECO:0000256" key="8">
    <source>
        <dbReference type="ARBA" id="ARBA00023012"/>
    </source>
</evidence>
<dbReference type="GO" id="GO:0009927">
    <property type="term" value="F:histidine phosphotransfer kinase activity"/>
    <property type="evidence" value="ECO:0007669"/>
    <property type="project" value="TreeGrafter"/>
</dbReference>
<accession>A0A414J8W9</accession>
<comment type="subcellular location">
    <subcellularLocation>
        <location evidence="2">Membrane</location>
    </subcellularLocation>
</comment>
<feature type="modified residue" description="4-aspartylphosphate" evidence="10">
    <location>
        <position position="590"/>
    </location>
</feature>
<dbReference type="GO" id="GO:0000155">
    <property type="term" value="F:phosphorelay sensor kinase activity"/>
    <property type="evidence" value="ECO:0007669"/>
    <property type="project" value="InterPro"/>
</dbReference>
<evidence type="ECO:0000259" key="12">
    <source>
        <dbReference type="PROSITE" id="PS50110"/>
    </source>
</evidence>
<evidence type="ECO:0000256" key="3">
    <source>
        <dbReference type="ARBA" id="ARBA00012438"/>
    </source>
</evidence>
<comment type="caution">
    <text evidence="13">The sequence shown here is derived from an EMBL/GenBank/DDBJ whole genome shotgun (WGS) entry which is preliminary data.</text>
</comment>
<dbReference type="PANTHER" id="PTHR43047:SF72">
    <property type="entry name" value="OSMOSENSING HISTIDINE PROTEIN KINASE SLN1"/>
    <property type="match status" value="1"/>
</dbReference>
<name>A0A414J8W9_9FIRM</name>
<dbReference type="CDD" id="cd00082">
    <property type="entry name" value="HisKA"/>
    <property type="match status" value="1"/>
</dbReference>
<dbReference type="Pfam" id="PF00512">
    <property type="entry name" value="HisKA"/>
    <property type="match status" value="1"/>
</dbReference>
<keyword evidence="5 10" id="KW-0597">Phosphoprotein</keyword>
<keyword evidence="7" id="KW-0418">Kinase</keyword>
<dbReference type="Gene3D" id="1.10.287.130">
    <property type="match status" value="1"/>
</dbReference>
<dbReference type="InterPro" id="IPR003594">
    <property type="entry name" value="HATPase_dom"/>
</dbReference>
<sequence>MEQREKINTKEILRASQMGMWCVEMEEGKPPRFYADEVMDELLGIDRDITPEERFVFHRSRIHPEDMQLFQEYSDKLTEVRTEIVYRYIHPVSGEMFVRCGGARDTSVTEYVAVTGIHQDISETVRIEKEKEAERRLAELNDSLRKEKLRQDIYYKELLDIENCGVLAYTMPGHKVIHMNAEALRMYGIESVEAAQRELGPLLRQVYYPDSDVLNQLKKLRNEDDMVDYECIIGKGKANECHALAKSKVVHIPTGERAVLTTFVDVSDMVMLKNALRRAEEGSRAKSSFLFAMSHDLRTPMNAIIGYAELMEAHWGEKESATNYLQKLKGASQFLLALIGNVLEIARIESGKETLNEAPWNLMKLEETLDILLDREISRKQLTVNRNVNIRHANVYCDALKIREIIMNLLSNAVKYTAEGGKIVLDIEEKPSVQDDFMTLQIRVSDNGIGISKEYIPHIFDAFTRERSSSESGIIGTGLGLHIVKSFVDLMNGDISVESESGKGTCFTVEISCRKVPEEELQQQMEEQPENVSLAGRRLLLAEDNGLNAEIAMTILQDAEAEVELAADGKIAVDMLKDAPVGYYDTVLMDIQMPNMNGYQATGVIRKLPDERAKIPIIAITANAFEEDRQAALAAGMDDYVAKPVEISELFRTIMKNL</sequence>
<dbReference type="Gene3D" id="3.30.565.10">
    <property type="entry name" value="Histidine kinase-like ATPase, C-terminal domain"/>
    <property type="match status" value="1"/>
</dbReference>
<dbReference type="CDD" id="cd17546">
    <property type="entry name" value="REC_hyHK_CKI1_RcsC-like"/>
    <property type="match status" value="1"/>
</dbReference>
<feature type="domain" description="Histidine kinase" evidence="11">
    <location>
        <begin position="292"/>
        <end position="515"/>
    </location>
</feature>
<dbReference type="SMART" id="SM00448">
    <property type="entry name" value="REC"/>
    <property type="match status" value="1"/>
</dbReference>
<dbReference type="PANTHER" id="PTHR43047">
    <property type="entry name" value="TWO-COMPONENT HISTIDINE PROTEIN KINASE"/>
    <property type="match status" value="1"/>
</dbReference>
<dbReference type="PROSITE" id="PS50109">
    <property type="entry name" value="HIS_KIN"/>
    <property type="match status" value="1"/>
</dbReference>
<evidence type="ECO:0000313" key="14">
    <source>
        <dbReference type="Proteomes" id="UP000283745"/>
    </source>
</evidence>
<dbReference type="SMART" id="SM00387">
    <property type="entry name" value="HATPase_c"/>
    <property type="match status" value="1"/>
</dbReference>
<dbReference type="InterPro" id="IPR004358">
    <property type="entry name" value="Sig_transdc_His_kin-like_C"/>
</dbReference>
<evidence type="ECO:0000256" key="2">
    <source>
        <dbReference type="ARBA" id="ARBA00004370"/>
    </source>
</evidence>
<evidence type="ECO:0000313" key="13">
    <source>
        <dbReference type="EMBL" id="RHE40868.1"/>
    </source>
</evidence>
<dbReference type="Gene3D" id="3.30.450.20">
    <property type="entry name" value="PAS domain"/>
    <property type="match status" value="2"/>
</dbReference>
<evidence type="ECO:0000256" key="10">
    <source>
        <dbReference type="PROSITE-ProRule" id="PRU00169"/>
    </source>
</evidence>
<dbReference type="PRINTS" id="PR00344">
    <property type="entry name" value="BCTRLSENSOR"/>
</dbReference>
<organism evidence="13 14">
    <name type="scientific">Blautia obeum</name>
    <dbReference type="NCBI Taxonomy" id="40520"/>
    <lineage>
        <taxon>Bacteria</taxon>
        <taxon>Bacillati</taxon>
        <taxon>Bacillota</taxon>
        <taxon>Clostridia</taxon>
        <taxon>Lachnospirales</taxon>
        <taxon>Lachnospiraceae</taxon>
        <taxon>Blautia</taxon>
    </lineage>
</organism>
<evidence type="ECO:0000256" key="9">
    <source>
        <dbReference type="ARBA" id="ARBA00024867"/>
    </source>
</evidence>
<dbReference type="SUPFAM" id="SSF55874">
    <property type="entry name" value="ATPase domain of HSP90 chaperone/DNA topoisomerase II/histidine kinase"/>
    <property type="match status" value="1"/>
</dbReference>
<dbReference type="Gene3D" id="3.40.50.2300">
    <property type="match status" value="1"/>
</dbReference>
<dbReference type="Pfam" id="PF00072">
    <property type="entry name" value="Response_reg"/>
    <property type="match status" value="1"/>
</dbReference>
<dbReference type="InterPro" id="IPR001789">
    <property type="entry name" value="Sig_transdc_resp-reg_receiver"/>
</dbReference>
<evidence type="ECO:0000256" key="4">
    <source>
        <dbReference type="ARBA" id="ARBA00018672"/>
    </source>
</evidence>
<dbReference type="InterPro" id="IPR036097">
    <property type="entry name" value="HisK_dim/P_sf"/>
</dbReference>
<dbReference type="PROSITE" id="PS50110">
    <property type="entry name" value="RESPONSE_REGULATORY"/>
    <property type="match status" value="1"/>
</dbReference>
<dbReference type="Pfam" id="PF02518">
    <property type="entry name" value="HATPase_c"/>
    <property type="match status" value="1"/>
</dbReference>
<evidence type="ECO:0000256" key="6">
    <source>
        <dbReference type="ARBA" id="ARBA00022679"/>
    </source>
</evidence>
<comment type="function">
    <text evidence="9">May play the central regulatory role in sporulation. It may be an element of the effector pathway responsible for the activation of sporulation genes in response to nutritional stress. Spo0A may act in concert with spo0H (a sigma factor) to control the expression of some genes that are critical to the sporulation process.</text>
</comment>
<dbReference type="AlphaFoldDB" id="A0A414J8W9"/>
<feature type="domain" description="Response regulatory" evidence="12">
    <location>
        <begin position="538"/>
        <end position="658"/>
    </location>
</feature>
<dbReference type="GO" id="GO:0005886">
    <property type="term" value="C:plasma membrane"/>
    <property type="evidence" value="ECO:0007669"/>
    <property type="project" value="TreeGrafter"/>
</dbReference>
<dbReference type="InterPro" id="IPR005467">
    <property type="entry name" value="His_kinase_dom"/>
</dbReference>
<dbReference type="InterPro" id="IPR011006">
    <property type="entry name" value="CheY-like_superfamily"/>
</dbReference>
<dbReference type="SMART" id="SM00388">
    <property type="entry name" value="HisKA"/>
    <property type="match status" value="1"/>
</dbReference>
<dbReference type="Proteomes" id="UP000283745">
    <property type="component" value="Unassembled WGS sequence"/>
</dbReference>
<protein>
    <recommendedName>
        <fullName evidence="4">Stage 0 sporulation protein A homolog</fullName>
        <ecNumber evidence="3">2.7.13.3</ecNumber>
    </recommendedName>
</protein>